<keyword evidence="11" id="KW-1185">Reference proteome</keyword>
<dbReference type="GO" id="GO:0003677">
    <property type="term" value="F:DNA binding"/>
    <property type="evidence" value="ECO:0007669"/>
    <property type="project" value="UniProtKB-KW"/>
</dbReference>
<keyword evidence="6" id="KW-0131">Cell cycle</keyword>
<evidence type="ECO:0000256" key="4">
    <source>
        <dbReference type="ARBA" id="ARBA00023125"/>
    </source>
</evidence>
<evidence type="ECO:0000313" key="11">
    <source>
        <dbReference type="Proteomes" id="UP000314980"/>
    </source>
</evidence>
<dbReference type="GeneTree" id="ENSGT00940000179685"/>
<dbReference type="AlphaFoldDB" id="A0A4W6FV07"/>
<reference evidence="10" key="3">
    <citation type="submission" date="2025-09" db="UniProtKB">
        <authorList>
            <consortium name="Ensembl"/>
        </authorList>
    </citation>
    <scope>IDENTIFICATION</scope>
</reference>
<evidence type="ECO:0000256" key="1">
    <source>
        <dbReference type="ARBA" id="ARBA00004574"/>
    </source>
</evidence>
<sequence>MLDLSLLSLCRKSKKSKQSSSHSEEDPQESAASLRTPVRKTRKQLNSQRSKLREQICCGALNKNNHVSVVLQKWTEDETQRLKEGVKKFGEGNWSRIKAYYSFKDRTNVQLKDRWRTMKKLNLL</sequence>
<dbReference type="Gene3D" id="1.10.10.60">
    <property type="entry name" value="Homeodomain-like"/>
    <property type="match status" value="1"/>
</dbReference>
<dbReference type="Proteomes" id="UP000314980">
    <property type="component" value="Unassembled WGS sequence"/>
</dbReference>
<keyword evidence="5" id="KW-0539">Nucleus</keyword>
<dbReference type="InterPro" id="IPR017930">
    <property type="entry name" value="Myb_dom"/>
</dbReference>
<dbReference type="PROSITE" id="PS51294">
    <property type="entry name" value="HTH_MYB"/>
    <property type="match status" value="1"/>
</dbReference>
<evidence type="ECO:0000256" key="6">
    <source>
        <dbReference type="ARBA" id="ARBA00023306"/>
    </source>
</evidence>
<dbReference type="InterPro" id="IPR052450">
    <property type="entry name" value="TRBD-Containing_Protein"/>
</dbReference>
<dbReference type="InterPro" id="IPR009057">
    <property type="entry name" value="Homeodomain-like_sf"/>
</dbReference>
<dbReference type="GO" id="GO:0000781">
    <property type="term" value="C:chromosome, telomeric region"/>
    <property type="evidence" value="ECO:0007669"/>
    <property type="project" value="UniProtKB-SubCell"/>
</dbReference>
<dbReference type="CDD" id="cd11660">
    <property type="entry name" value="SANT_TRF"/>
    <property type="match status" value="1"/>
</dbReference>
<dbReference type="GO" id="GO:0005654">
    <property type="term" value="C:nucleoplasm"/>
    <property type="evidence" value="ECO:0007669"/>
    <property type="project" value="UniProtKB-ARBA"/>
</dbReference>
<evidence type="ECO:0000256" key="5">
    <source>
        <dbReference type="ARBA" id="ARBA00023242"/>
    </source>
</evidence>
<accession>A0A4W6FV07</accession>
<dbReference type="SUPFAM" id="SSF46689">
    <property type="entry name" value="Homeodomain-like"/>
    <property type="match status" value="1"/>
</dbReference>
<dbReference type="PANTHER" id="PTHR46734:SF1">
    <property type="entry name" value="TELOMERIC REPEAT-BINDING FACTOR 1"/>
    <property type="match status" value="1"/>
</dbReference>
<organism evidence="10 11">
    <name type="scientific">Lates calcarifer</name>
    <name type="common">Barramundi</name>
    <name type="synonym">Holocentrus calcarifer</name>
    <dbReference type="NCBI Taxonomy" id="8187"/>
    <lineage>
        <taxon>Eukaryota</taxon>
        <taxon>Metazoa</taxon>
        <taxon>Chordata</taxon>
        <taxon>Craniata</taxon>
        <taxon>Vertebrata</taxon>
        <taxon>Euteleostomi</taxon>
        <taxon>Actinopterygii</taxon>
        <taxon>Neopterygii</taxon>
        <taxon>Teleostei</taxon>
        <taxon>Neoteleostei</taxon>
        <taxon>Acanthomorphata</taxon>
        <taxon>Carangaria</taxon>
        <taxon>Carangaria incertae sedis</taxon>
        <taxon>Centropomidae</taxon>
        <taxon>Lates</taxon>
    </lineage>
</organism>
<dbReference type="PANTHER" id="PTHR46734">
    <property type="entry name" value="TELOMERIC REPEAT-BINDING FACTOR 1 TERF1"/>
    <property type="match status" value="1"/>
</dbReference>
<feature type="region of interest" description="Disordered" evidence="7">
    <location>
        <begin position="12"/>
        <end position="50"/>
    </location>
</feature>
<proteinExistence type="predicted"/>
<dbReference type="PROSITE" id="PS50090">
    <property type="entry name" value="MYB_LIKE"/>
    <property type="match status" value="1"/>
</dbReference>
<dbReference type="STRING" id="8187.ENSLCAP00010055044"/>
<evidence type="ECO:0000256" key="3">
    <source>
        <dbReference type="ARBA" id="ARBA00022895"/>
    </source>
</evidence>
<dbReference type="InParanoid" id="A0A4W6FV07"/>
<keyword evidence="2" id="KW-0158">Chromosome</keyword>
<keyword evidence="4" id="KW-0238">DNA-binding</keyword>
<evidence type="ECO:0000256" key="7">
    <source>
        <dbReference type="SAM" id="MobiDB-lite"/>
    </source>
</evidence>
<dbReference type="Ensembl" id="ENSLCAT00010056516.1">
    <property type="protein sequence ID" value="ENSLCAP00010055044.1"/>
    <property type="gene ID" value="ENSLCAG00010025682.1"/>
</dbReference>
<dbReference type="Pfam" id="PF00249">
    <property type="entry name" value="Myb_DNA-binding"/>
    <property type="match status" value="1"/>
</dbReference>
<reference evidence="11" key="1">
    <citation type="submission" date="2015-09" db="EMBL/GenBank/DDBJ databases">
        <authorList>
            <person name="Sai Rama Sridatta P."/>
        </authorList>
    </citation>
    <scope>NUCLEOTIDE SEQUENCE [LARGE SCALE GENOMIC DNA]</scope>
</reference>
<feature type="domain" description="HTH myb-type" evidence="9">
    <location>
        <begin position="66"/>
        <end position="123"/>
    </location>
</feature>
<protein>
    <submittedName>
        <fullName evidence="10">Uncharacterized protein</fullName>
    </submittedName>
</protein>
<keyword evidence="3" id="KW-0779">Telomere</keyword>
<dbReference type="InterPro" id="IPR001005">
    <property type="entry name" value="SANT/Myb"/>
</dbReference>
<reference evidence="10" key="2">
    <citation type="submission" date="2025-08" db="UniProtKB">
        <authorList>
            <consortium name="Ensembl"/>
        </authorList>
    </citation>
    <scope>IDENTIFICATION</scope>
</reference>
<evidence type="ECO:0000259" key="8">
    <source>
        <dbReference type="PROSITE" id="PS50090"/>
    </source>
</evidence>
<name>A0A4W6FV07_LATCA</name>
<evidence type="ECO:0000256" key="2">
    <source>
        <dbReference type="ARBA" id="ARBA00022454"/>
    </source>
</evidence>
<evidence type="ECO:0000259" key="9">
    <source>
        <dbReference type="PROSITE" id="PS51294"/>
    </source>
</evidence>
<feature type="domain" description="Myb-like" evidence="8">
    <location>
        <begin position="73"/>
        <end position="119"/>
    </location>
</feature>
<comment type="subcellular location">
    <subcellularLocation>
        <location evidence="1">Chromosome</location>
        <location evidence="1">Telomere</location>
    </subcellularLocation>
</comment>
<dbReference type="FunFam" id="1.10.10.60:FF:000129">
    <property type="entry name" value="Telomeric repeat-binding factor 2"/>
    <property type="match status" value="1"/>
</dbReference>
<dbReference type="SMART" id="SM00717">
    <property type="entry name" value="SANT"/>
    <property type="match status" value="1"/>
</dbReference>
<evidence type="ECO:0000313" key="10">
    <source>
        <dbReference type="Ensembl" id="ENSLCAP00010055044.1"/>
    </source>
</evidence>